<dbReference type="OrthoDB" id="4350374at2"/>
<keyword evidence="1" id="KW-0812">Transmembrane</keyword>
<evidence type="ECO:0000313" key="2">
    <source>
        <dbReference type="EMBL" id="OEU96955.1"/>
    </source>
</evidence>
<comment type="caution">
    <text evidence="2">The sequence shown here is derived from an EMBL/GenBank/DDBJ whole genome shotgun (WGS) entry which is preliminary data.</text>
</comment>
<dbReference type="EMBL" id="LJGU01000133">
    <property type="protein sequence ID" value="OEU96955.1"/>
    <property type="molecule type" value="Genomic_DNA"/>
</dbReference>
<keyword evidence="1" id="KW-1133">Transmembrane helix</keyword>
<reference evidence="2 3" key="1">
    <citation type="journal article" date="2016" name="Front. Microbiol.">
        <title>Comparative Genomics Analysis of Streptomyces Species Reveals Their Adaptation to the Marine Environment and Their Diversity at the Genomic Level.</title>
        <authorList>
            <person name="Tian X."/>
            <person name="Zhang Z."/>
            <person name="Yang T."/>
            <person name="Chen M."/>
            <person name="Li J."/>
            <person name="Chen F."/>
            <person name="Yang J."/>
            <person name="Li W."/>
            <person name="Zhang B."/>
            <person name="Zhang Z."/>
            <person name="Wu J."/>
            <person name="Zhang C."/>
            <person name="Long L."/>
            <person name="Xiao J."/>
        </authorList>
    </citation>
    <scope>NUCLEOTIDE SEQUENCE [LARGE SCALE GENOMIC DNA]</scope>
    <source>
        <strain evidence="2 3">SCSIO 02100</strain>
    </source>
</reference>
<dbReference type="RefSeq" id="WP_070197807.1">
    <property type="nucleotide sequence ID" value="NZ_LJGU01000133.1"/>
</dbReference>
<proteinExistence type="predicted"/>
<evidence type="ECO:0008006" key="4">
    <source>
        <dbReference type="Google" id="ProtNLM"/>
    </source>
</evidence>
<keyword evidence="3" id="KW-1185">Reference proteome</keyword>
<feature type="transmembrane region" description="Helical" evidence="1">
    <location>
        <begin position="66"/>
        <end position="87"/>
    </location>
</feature>
<organism evidence="2 3">
    <name type="scientific">Streptomyces oceani</name>
    <dbReference type="NCBI Taxonomy" id="1075402"/>
    <lineage>
        <taxon>Bacteria</taxon>
        <taxon>Bacillati</taxon>
        <taxon>Actinomycetota</taxon>
        <taxon>Actinomycetes</taxon>
        <taxon>Kitasatosporales</taxon>
        <taxon>Streptomycetaceae</taxon>
        <taxon>Streptomyces</taxon>
    </lineage>
</organism>
<dbReference type="Proteomes" id="UP000176101">
    <property type="component" value="Unassembled WGS sequence"/>
</dbReference>
<dbReference type="NCBIfam" id="NF033218">
    <property type="entry name" value="anchor_AmaP"/>
    <property type="match status" value="1"/>
</dbReference>
<evidence type="ECO:0000313" key="3">
    <source>
        <dbReference type="Proteomes" id="UP000176101"/>
    </source>
</evidence>
<protein>
    <recommendedName>
        <fullName evidence="4">Alkaline shock response membrane anchor protein AmaP</fullName>
    </recommendedName>
</protein>
<gene>
    <name evidence="2" type="ORF">AN216_17980</name>
</gene>
<evidence type="ECO:0000256" key="1">
    <source>
        <dbReference type="SAM" id="Phobius"/>
    </source>
</evidence>
<keyword evidence="1" id="KW-0472">Membrane</keyword>
<dbReference type="STRING" id="1075402.AN216_17980"/>
<name>A0A1E7JZB8_9ACTN</name>
<sequence>MLRIVNRVLLALLGLVFLTLGLGVLFGGLDLARRWGVDLSGISPWSGPHDVLLTEADRVRWRDREWWWPVVFVALGLLAALLLWWCAAQLRRRRLSEIVVDSGDGESALLRARAFERVLAAEAESLPGVDRARVVVRGRRTRPRAWVNLTLVAHAEPAVAAEELRTGALARARESAGLTELPAEVRLRCLRHRAERVS</sequence>
<accession>A0A1E7JZB8</accession>
<dbReference type="AlphaFoldDB" id="A0A1E7JZB8"/>